<feature type="binding site" evidence="8">
    <location>
        <position position="456"/>
    </location>
    <ligand>
        <name>FAD</name>
        <dbReference type="ChEBI" id="CHEBI:57692"/>
    </ligand>
</feature>
<dbReference type="KEGG" id="ssck:SPSK_03126"/>
<dbReference type="PROSITE" id="PS51384">
    <property type="entry name" value="FAD_FR"/>
    <property type="match status" value="1"/>
</dbReference>
<dbReference type="Pfam" id="PF00970">
    <property type="entry name" value="FAD_binding_6"/>
    <property type="match status" value="1"/>
</dbReference>
<dbReference type="PANTHER" id="PTHR19370:SF101">
    <property type="entry name" value="NADH-CYTOCHROME B5 REDUCTASE"/>
    <property type="match status" value="1"/>
</dbReference>
<feature type="binding site" evidence="8">
    <location>
        <position position="431"/>
    </location>
    <ligand>
        <name>FAD</name>
        <dbReference type="ChEBI" id="CHEBI:57692"/>
    </ligand>
</feature>
<dbReference type="SUPFAM" id="SSF63380">
    <property type="entry name" value="Riboflavin synthase domain-like"/>
    <property type="match status" value="1"/>
</dbReference>
<keyword evidence="10" id="KW-1133">Transmembrane helix</keyword>
<dbReference type="Pfam" id="PF00175">
    <property type="entry name" value="NAD_binding_1"/>
    <property type="match status" value="1"/>
</dbReference>
<gene>
    <name evidence="12" type="ORF">SPSK_03126</name>
</gene>
<comment type="caution">
    <text evidence="12">The sequence shown here is derived from an EMBL/GenBank/DDBJ whole genome shotgun (WGS) entry which is preliminary data.</text>
</comment>
<reference evidence="12 13" key="1">
    <citation type="journal article" date="2014" name="BMC Genomics">
        <title>Comparative genomics of the major fungal agents of human and animal Sporotrichosis: Sporothrix schenckii and Sporothrix brasiliensis.</title>
        <authorList>
            <person name="Teixeira M.M."/>
            <person name="de Almeida L.G."/>
            <person name="Kubitschek-Barreira P."/>
            <person name="Alves F.L."/>
            <person name="Kioshima E.S."/>
            <person name="Abadio A.K."/>
            <person name="Fernandes L."/>
            <person name="Derengowski L.S."/>
            <person name="Ferreira K.S."/>
            <person name="Souza R.C."/>
            <person name="Ruiz J.C."/>
            <person name="de Andrade N.C."/>
            <person name="Paes H.C."/>
            <person name="Nicola A.M."/>
            <person name="Albuquerque P."/>
            <person name="Gerber A.L."/>
            <person name="Martins V.P."/>
            <person name="Peconick L.D."/>
            <person name="Neto A.V."/>
            <person name="Chaucanez C.B."/>
            <person name="Silva P.A."/>
            <person name="Cunha O.L."/>
            <person name="de Oliveira F.F."/>
            <person name="dos Santos T.C."/>
            <person name="Barros A.L."/>
            <person name="Soares M.A."/>
            <person name="de Oliveira L.M."/>
            <person name="Marini M.M."/>
            <person name="Villalobos-Duno H."/>
            <person name="Cunha M.M."/>
            <person name="de Hoog S."/>
            <person name="da Silveira J.F."/>
            <person name="Henrissat B."/>
            <person name="Nino-Vega G.A."/>
            <person name="Cisalpino P.S."/>
            <person name="Mora-Montes H.M."/>
            <person name="Almeida S.R."/>
            <person name="Stajich J.E."/>
            <person name="Lopes-Bezerra L.M."/>
            <person name="Vasconcelos A.T."/>
            <person name="Felipe M.S."/>
        </authorList>
    </citation>
    <scope>NUCLEOTIDE SEQUENCE [LARGE SCALE GENOMIC DNA]</scope>
    <source>
        <strain evidence="12 13">1099-18</strain>
    </source>
</reference>
<proteinExistence type="inferred from homology"/>
<feature type="binding site" evidence="8">
    <location>
        <position position="450"/>
    </location>
    <ligand>
        <name>FAD</name>
        <dbReference type="ChEBI" id="CHEBI:57692"/>
    </ligand>
</feature>
<keyword evidence="6" id="KW-0560">Oxidoreductase</keyword>
<dbReference type="AlphaFoldDB" id="A0A0F2LX45"/>
<feature type="domain" description="FAD-binding FR-type" evidence="11">
    <location>
        <begin position="377"/>
        <end position="483"/>
    </location>
</feature>
<dbReference type="OrthoDB" id="432685at2759"/>
<feature type="binding site" evidence="8">
    <location>
        <position position="433"/>
    </location>
    <ligand>
        <name>FAD</name>
        <dbReference type="ChEBI" id="CHEBI:57692"/>
    </ligand>
</feature>
<protein>
    <recommendedName>
        <fullName evidence="11">FAD-binding FR-type domain-containing protein</fullName>
    </recommendedName>
</protein>
<dbReference type="InterPro" id="IPR017938">
    <property type="entry name" value="Riboflavin_synthase-like_b-brl"/>
</dbReference>
<dbReference type="Proteomes" id="UP000033710">
    <property type="component" value="Unassembled WGS sequence"/>
</dbReference>
<evidence type="ECO:0000313" key="12">
    <source>
        <dbReference type="EMBL" id="KJR82027.1"/>
    </source>
</evidence>
<dbReference type="GO" id="GO:0004128">
    <property type="term" value="F:cytochrome-b5 reductase activity, acting on NAD(P)H"/>
    <property type="evidence" value="ECO:0007669"/>
    <property type="project" value="TreeGrafter"/>
</dbReference>
<dbReference type="InterPro" id="IPR017927">
    <property type="entry name" value="FAD-bd_FR_type"/>
</dbReference>
<feature type="binding site" evidence="8">
    <location>
        <position position="448"/>
    </location>
    <ligand>
        <name>FAD</name>
        <dbReference type="ChEBI" id="CHEBI:57692"/>
    </ligand>
</feature>
<dbReference type="InterPro" id="IPR001433">
    <property type="entry name" value="OxRdtase_FAD/NAD-bd"/>
</dbReference>
<feature type="region of interest" description="Disordered" evidence="9">
    <location>
        <begin position="68"/>
        <end position="89"/>
    </location>
</feature>
<evidence type="ECO:0000256" key="4">
    <source>
        <dbReference type="ARBA" id="ARBA00022630"/>
    </source>
</evidence>
<dbReference type="CDD" id="cd06183">
    <property type="entry name" value="cyt_b5_reduct_like"/>
    <property type="match status" value="1"/>
</dbReference>
<keyword evidence="4 8" id="KW-0285">Flavoprotein</keyword>
<feature type="binding site" evidence="8">
    <location>
        <position position="498"/>
    </location>
    <ligand>
        <name>FAD</name>
        <dbReference type="ChEBI" id="CHEBI:57692"/>
    </ligand>
</feature>
<evidence type="ECO:0000256" key="7">
    <source>
        <dbReference type="ARBA" id="ARBA00023136"/>
    </source>
</evidence>
<dbReference type="GO" id="GO:0016020">
    <property type="term" value="C:membrane"/>
    <property type="evidence" value="ECO:0007669"/>
    <property type="project" value="UniProtKB-SubCell"/>
</dbReference>
<comment type="subcellular location">
    <subcellularLocation>
        <location evidence="2">Membrane</location>
    </subcellularLocation>
</comment>
<dbReference type="GO" id="GO:0006696">
    <property type="term" value="P:ergosterol biosynthetic process"/>
    <property type="evidence" value="ECO:0007669"/>
    <property type="project" value="TreeGrafter"/>
</dbReference>
<dbReference type="Gene3D" id="3.40.50.80">
    <property type="entry name" value="Nucleotide-binding domain of ferredoxin-NADP reductase (FNR) module"/>
    <property type="match status" value="1"/>
</dbReference>
<dbReference type="SUPFAM" id="SSF52343">
    <property type="entry name" value="Ferredoxin reductase-like, C-terminal NADP-linked domain"/>
    <property type="match status" value="1"/>
</dbReference>
<dbReference type="InterPro" id="IPR039261">
    <property type="entry name" value="FNR_nucleotide-bd"/>
</dbReference>
<dbReference type="PANTHER" id="PTHR19370">
    <property type="entry name" value="NADH-CYTOCHROME B5 REDUCTASE"/>
    <property type="match status" value="1"/>
</dbReference>
<evidence type="ECO:0000259" key="11">
    <source>
        <dbReference type="PROSITE" id="PS51384"/>
    </source>
</evidence>
<evidence type="ECO:0000256" key="2">
    <source>
        <dbReference type="ARBA" id="ARBA00004370"/>
    </source>
</evidence>
<dbReference type="VEuPathDB" id="FungiDB:SPSK_03126"/>
<evidence type="ECO:0000256" key="8">
    <source>
        <dbReference type="PIRSR" id="PIRSR601834-1"/>
    </source>
</evidence>
<evidence type="ECO:0000256" key="6">
    <source>
        <dbReference type="ARBA" id="ARBA00023002"/>
    </source>
</evidence>
<dbReference type="Gene3D" id="2.40.30.10">
    <property type="entry name" value="Translation factors"/>
    <property type="match status" value="1"/>
</dbReference>
<reference evidence="12 13" key="2">
    <citation type="journal article" date="2015" name="Eukaryot. Cell">
        <title>Asexual propagation of a virulent clone complex in a human and feline outbreak of sporotrichosis.</title>
        <authorList>
            <person name="Teixeira Mde M."/>
            <person name="Rodrigues A.M."/>
            <person name="Tsui C.K."/>
            <person name="de Almeida L.G."/>
            <person name="Van Diepeningen A.D."/>
            <person name="van den Ende B.G."/>
            <person name="Fernandes G.F."/>
            <person name="Kano R."/>
            <person name="Hamelin R.C."/>
            <person name="Lopes-Bezerra L.M."/>
            <person name="Vasconcelos A.T."/>
            <person name="de Hoog S."/>
            <person name="de Camargo Z.P."/>
            <person name="Felipe M.S."/>
        </authorList>
    </citation>
    <scope>NUCLEOTIDE SEQUENCE [LARGE SCALE GENOMIC DNA]</scope>
    <source>
        <strain evidence="12 13">1099-18</strain>
    </source>
</reference>
<evidence type="ECO:0000256" key="1">
    <source>
        <dbReference type="ARBA" id="ARBA00001974"/>
    </source>
</evidence>
<comment type="cofactor">
    <cofactor evidence="1 8">
        <name>FAD</name>
        <dbReference type="ChEBI" id="CHEBI:57692"/>
    </cofactor>
</comment>
<evidence type="ECO:0000256" key="9">
    <source>
        <dbReference type="SAM" id="MobiDB-lite"/>
    </source>
</evidence>
<keyword evidence="7 10" id="KW-0472">Membrane</keyword>
<sequence length="621" mass="68079">MRYHIRRRSGSDEHGRVGLSFGPDVQAQLQTNRTYAVHSSRLTTNENSVSALWGSKCAKSRAIDRTEGTNISTRTRQTGNADNEDVEKRSKNGTLRALVHCRIVRGQSQVGPWKRRRFAMRRSRQLKMEDFPNRVRQLLDFMRRFTLLYPRCNSHHAKSATVATNTTNTTKPLAQLPTNTNICGYFSTRPGCTTSRPHQTASFARQVHIVSTHGPPVRPRLSRFVPACYDCPPTQLCFHNSHLERPRHTTEQVSGSFITVIIPGNTYSRCAVLFFTAPPFFICSLLLTMAFLASSARIGLRPLVQHQTSPSRHLASQTRTAIHSHSLSSPPRPTAPMSASVLFAAAAVAVGAYVAYTWTSSTAQAEAPGGKPPFASFGFRTLTLASSETVNHNVKHLRFDLPDPKTPSGLTVTSALLSITFPNGRWLPVLRPYTPINDTDDLGRIDFLIKKYPDGKQSSYMHSLQPGDAVTFFRIPGYSWTPNEQPHVALVAGGQGITPCYQLLRGILRNSSDRTNVTLVWGVNTEADLILDKELAALQAQYPGRLTTQYVVSTPSTSAASSTSFKSGHVTSAVLKAAGVSAADGIGKVFLSGPPAMEKALLARDGALAELGFGKKEVHKF</sequence>
<evidence type="ECO:0000313" key="13">
    <source>
        <dbReference type="Proteomes" id="UP000033710"/>
    </source>
</evidence>
<name>A0A0F2LX45_SPOSC</name>
<evidence type="ECO:0000256" key="3">
    <source>
        <dbReference type="ARBA" id="ARBA00006105"/>
    </source>
</evidence>
<feature type="transmembrane region" description="Helical" evidence="10">
    <location>
        <begin position="337"/>
        <end position="356"/>
    </location>
</feature>
<keyword evidence="10" id="KW-0812">Transmembrane</keyword>
<dbReference type="InterPro" id="IPR008333">
    <property type="entry name" value="Cbr1-like_FAD-bd_dom"/>
</dbReference>
<dbReference type="EMBL" id="AXCR01000010">
    <property type="protein sequence ID" value="KJR82027.1"/>
    <property type="molecule type" value="Genomic_DNA"/>
</dbReference>
<accession>A0A0F2LX45</accession>
<feature type="binding site" evidence="8">
    <location>
        <position position="432"/>
    </location>
    <ligand>
        <name>FAD</name>
        <dbReference type="ChEBI" id="CHEBI:57692"/>
    </ligand>
</feature>
<feature type="compositionally biased region" description="Polar residues" evidence="9">
    <location>
        <begin position="68"/>
        <end position="81"/>
    </location>
</feature>
<comment type="similarity">
    <text evidence="3">Belongs to the flavoprotein pyridine nucleotide cytochrome reductase family.</text>
</comment>
<organism evidence="12 13">
    <name type="scientific">Sporothrix schenckii 1099-18</name>
    <dbReference type="NCBI Taxonomy" id="1397361"/>
    <lineage>
        <taxon>Eukaryota</taxon>
        <taxon>Fungi</taxon>
        <taxon>Dikarya</taxon>
        <taxon>Ascomycota</taxon>
        <taxon>Pezizomycotina</taxon>
        <taxon>Sordariomycetes</taxon>
        <taxon>Sordariomycetidae</taxon>
        <taxon>Ophiostomatales</taxon>
        <taxon>Ophiostomataceae</taxon>
        <taxon>Sporothrix</taxon>
    </lineage>
</organism>
<evidence type="ECO:0000256" key="5">
    <source>
        <dbReference type="ARBA" id="ARBA00022827"/>
    </source>
</evidence>
<evidence type="ECO:0000256" key="10">
    <source>
        <dbReference type="SAM" id="Phobius"/>
    </source>
</evidence>
<dbReference type="GeneID" id="27665244"/>
<feature type="transmembrane region" description="Helical" evidence="10">
    <location>
        <begin position="271"/>
        <end position="293"/>
    </location>
</feature>
<dbReference type="RefSeq" id="XP_016584703.1">
    <property type="nucleotide sequence ID" value="XM_016729967.1"/>
</dbReference>
<keyword evidence="5 8" id="KW-0274">FAD</keyword>
<dbReference type="PRINTS" id="PR00406">
    <property type="entry name" value="CYTB5RDTASE"/>
</dbReference>
<feature type="binding site" evidence="8">
    <location>
        <position position="458"/>
    </location>
    <ligand>
        <name>FAD</name>
        <dbReference type="ChEBI" id="CHEBI:57692"/>
    </ligand>
</feature>
<dbReference type="InterPro" id="IPR001834">
    <property type="entry name" value="CBR-like"/>
</dbReference>